<feature type="compositionally biased region" description="Basic and acidic residues" evidence="1">
    <location>
        <begin position="83"/>
        <end position="97"/>
    </location>
</feature>
<protein>
    <submittedName>
        <fullName evidence="2">Uncharacterized protein</fullName>
    </submittedName>
</protein>
<comment type="caution">
    <text evidence="2">The sequence shown here is derived from an EMBL/GenBank/DDBJ whole genome shotgun (WGS) entry which is preliminary data.</text>
</comment>
<dbReference type="Proteomes" id="UP000299102">
    <property type="component" value="Unassembled WGS sequence"/>
</dbReference>
<name>A0A4C1Y2I9_EUMVA</name>
<sequence>MQILNFVATSNAQLIELSPLRRTDCTSNHLPRAVGVVRRVVAVPAPLVITSSRRNQCVRLLRRGLGRGGRTGTEIRTNGDGSRNGERGPDRKSERNDIATGKSKLIVGLAASETTLEPNLKVDTGPKSELPARSIYIKDETTNSKSGRSRERKLL</sequence>
<proteinExistence type="predicted"/>
<organism evidence="2 3">
    <name type="scientific">Eumeta variegata</name>
    <name type="common">Bagworm moth</name>
    <name type="synonym">Eumeta japonica</name>
    <dbReference type="NCBI Taxonomy" id="151549"/>
    <lineage>
        <taxon>Eukaryota</taxon>
        <taxon>Metazoa</taxon>
        <taxon>Ecdysozoa</taxon>
        <taxon>Arthropoda</taxon>
        <taxon>Hexapoda</taxon>
        <taxon>Insecta</taxon>
        <taxon>Pterygota</taxon>
        <taxon>Neoptera</taxon>
        <taxon>Endopterygota</taxon>
        <taxon>Lepidoptera</taxon>
        <taxon>Glossata</taxon>
        <taxon>Ditrysia</taxon>
        <taxon>Tineoidea</taxon>
        <taxon>Psychidae</taxon>
        <taxon>Oiketicinae</taxon>
        <taxon>Eumeta</taxon>
    </lineage>
</organism>
<evidence type="ECO:0000313" key="3">
    <source>
        <dbReference type="Proteomes" id="UP000299102"/>
    </source>
</evidence>
<dbReference type="EMBL" id="BGZK01001033">
    <property type="protein sequence ID" value="GBP69194.1"/>
    <property type="molecule type" value="Genomic_DNA"/>
</dbReference>
<reference evidence="2 3" key="1">
    <citation type="journal article" date="2019" name="Commun. Biol.">
        <title>The bagworm genome reveals a unique fibroin gene that provides high tensile strength.</title>
        <authorList>
            <person name="Kono N."/>
            <person name="Nakamura H."/>
            <person name="Ohtoshi R."/>
            <person name="Tomita M."/>
            <person name="Numata K."/>
            <person name="Arakawa K."/>
        </authorList>
    </citation>
    <scope>NUCLEOTIDE SEQUENCE [LARGE SCALE GENOMIC DNA]</scope>
</reference>
<feature type="region of interest" description="Disordered" evidence="1">
    <location>
        <begin position="118"/>
        <end position="155"/>
    </location>
</feature>
<keyword evidence="3" id="KW-1185">Reference proteome</keyword>
<accession>A0A4C1Y2I9</accession>
<feature type="region of interest" description="Disordered" evidence="1">
    <location>
        <begin position="66"/>
        <end position="99"/>
    </location>
</feature>
<dbReference type="AlphaFoldDB" id="A0A4C1Y2I9"/>
<evidence type="ECO:0000313" key="2">
    <source>
        <dbReference type="EMBL" id="GBP69194.1"/>
    </source>
</evidence>
<gene>
    <name evidence="2" type="ORF">EVAR_54152_1</name>
</gene>
<feature type="compositionally biased region" description="Basic and acidic residues" evidence="1">
    <location>
        <begin position="136"/>
        <end position="155"/>
    </location>
</feature>
<evidence type="ECO:0000256" key="1">
    <source>
        <dbReference type="SAM" id="MobiDB-lite"/>
    </source>
</evidence>